<dbReference type="Proteomes" id="UP000293562">
    <property type="component" value="Unassembled WGS sequence"/>
</dbReference>
<evidence type="ECO:0000256" key="1">
    <source>
        <dbReference type="SAM" id="Coils"/>
    </source>
</evidence>
<gene>
    <name evidence="2" type="ORF">EV201_1284</name>
</gene>
<feature type="coiled-coil region" evidence="1">
    <location>
        <begin position="16"/>
        <end position="47"/>
    </location>
</feature>
<sequence length="122" mass="14185">MKPNTFSTVADIYNLVESYTEQINESKKKTEALKDELNDKLLNHTNKLNGCTFSLNMSLLLDDISKNKNIDNNNRQSLISLSYQAIHKFKSEMVNTVRKIKHSFFDITEEDKAELERQKNNN</sequence>
<dbReference type="EMBL" id="SHKN01000001">
    <property type="protein sequence ID" value="RZT96643.1"/>
    <property type="molecule type" value="Genomic_DNA"/>
</dbReference>
<evidence type="ECO:0000313" key="2">
    <source>
        <dbReference type="EMBL" id="RZT96643.1"/>
    </source>
</evidence>
<name>A0A4Q7VKA6_9BACT</name>
<reference evidence="2 3" key="1">
    <citation type="submission" date="2019-02" db="EMBL/GenBank/DDBJ databases">
        <title>Genomic Encyclopedia of Type Strains, Phase IV (KMG-IV): sequencing the most valuable type-strain genomes for metagenomic binning, comparative biology and taxonomic classification.</title>
        <authorList>
            <person name="Goeker M."/>
        </authorList>
    </citation>
    <scope>NUCLEOTIDE SEQUENCE [LARGE SCALE GENOMIC DNA]</scope>
    <source>
        <strain evidence="2 3">DSM 28825</strain>
    </source>
</reference>
<accession>A0A4Q7VKA6</accession>
<proteinExistence type="predicted"/>
<keyword evidence="3" id="KW-1185">Reference proteome</keyword>
<evidence type="ECO:0000313" key="3">
    <source>
        <dbReference type="Proteomes" id="UP000293562"/>
    </source>
</evidence>
<dbReference type="AlphaFoldDB" id="A0A4Q7VKA6"/>
<organism evidence="2 3">
    <name type="scientific">Ancylomarina subtilis</name>
    <dbReference type="NCBI Taxonomy" id="1639035"/>
    <lineage>
        <taxon>Bacteria</taxon>
        <taxon>Pseudomonadati</taxon>
        <taxon>Bacteroidota</taxon>
        <taxon>Bacteroidia</taxon>
        <taxon>Marinilabiliales</taxon>
        <taxon>Marinifilaceae</taxon>
        <taxon>Ancylomarina</taxon>
    </lineage>
</organism>
<protein>
    <submittedName>
        <fullName evidence="2">Uncharacterized protein</fullName>
    </submittedName>
</protein>
<dbReference type="RefSeq" id="WP_130306634.1">
    <property type="nucleotide sequence ID" value="NZ_SHKN01000001.1"/>
</dbReference>
<comment type="caution">
    <text evidence="2">The sequence shown here is derived from an EMBL/GenBank/DDBJ whole genome shotgun (WGS) entry which is preliminary data.</text>
</comment>
<keyword evidence="1" id="KW-0175">Coiled coil</keyword>